<accession>A0A7V3ZW65</accession>
<keyword evidence="1" id="KW-0472">Membrane</keyword>
<keyword evidence="1" id="KW-0812">Transmembrane</keyword>
<dbReference type="InterPro" id="IPR045584">
    <property type="entry name" value="Pilin-like"/>
</dbReference>
<dbReference type="Gene3D" id="3.30.700.10">
    <property type="entry name" value="Glycoprotein, Type 4 Pilin"/>
    <property type="match status" value="1"/>
</dbReference>
<dbReference type="PROSITE" id="PS00409">
    <property type="entry name" value="PROKAR_NTER_METHYL"/>
    <property type="match status" value="1"/>
</dbReference>
<name>A0A7V3ZW65_UNCW3</name>
<organism evidence="2">
    <name type="scientific">candidate division WOR-3 bacterium</name>
    <dbReference type="NCBI Taxonomy" id="2052148"/>
    <lineage>
        <taxon>Bacteria</taxon>
        <taxon>Bacteria division WOR-3</taxon>
    </lineage>
</organism>
<dbReference type="PANTHER" id="PTHR30093">
    <property type="entry name" value="GENERAL SECRETION PATHWAY PROTEIN G"/>
    <property type="match status" value="1"/>
</dbReference>
<dbReference type="AlphaFoldDB" id="A0A7V3ZW65"/>
<proteinExistence type="predicted"/>
<feature type="transmembrane region" description="Helical" evidence="1">
    <location>
        <begin position="6"/>
        <end position="26"/>
    </location>
</feature>
<sequence>MRRKGFTLLELAIVLVVIGLLIALVMRGMALQSSAKVKRTAGDIRNIHTAVMVYYSRKGAYPGDTDADGFIDNNNAAWDSLAKYSIAFKKPSPYGTEYVLDSLTVNTIKRNVIRVVVPYADARTEIDQLIDDGSATAGALITISPDTLVYVIE</sequence>
<comment type="caution">
    <text evidence="2">The sequence shown here is derived from an EMBL/GenBank/DDBJ whole genome shotgun (WGS) entry which is preliminary data.</text>
</comment>
<protein>
    <submittedName>
        <fullName evidence="2">Prepilin-type N-terminal cleavage/methylation domain-containing protein</fullName>
    </submittedName>
</protein>
<evidence type="ECO:0000256" key="1">
    <source>
        <dbReference type="SAM" id="Phobius"/>
    </source>
</evidence>
<reference evidence="2" key="1">
    <citation type="journal article" date="2020" name="mSystems">
        <title>Genome- and Community-Level Interaction Insights into Carbon Utilization and Element Cycling Functions of Hydrothermarchaeota in Hydrothermal Sediment.</title>
        <authorList>
            <person name="Zhou Z."/>
            <person name="Liu Y."/>
            <person name="Xu W."/>
            <person name="Pan J."/>
            <person name="Luo Z.H."/>
            <person name="Li M."/>
        </authorList>
    </citation>
    <scope>NUCLEOTIDE SEQUENCE [LARGE SCALE GENOMIC DNA]</scope>
    <source>
        <strain evidence="2">SpSt-69</strain>
    </source>
</reference>
<dbReference type="EMBL" id="DTDJ01000006">
    <property type="protein sequence ID" value="HGL16800.1"/>
    <property type="molecule type" value="Genomic_DNA"/>
</dbReference>
<dbReference type="NCBIfam" id="TIGR02532">
    <property type="entry name" value="IV_pilin_GFxxxE"/>
    <property type="match status" value="1"/>
</dbReference>
<keyword evidence="1" id="KW-1133">Transmembrane helix</keyword>
<dbReference type="Pfam" id="PF07963">
    <property type="entry name" value="N_methyl"/>
    <property type="match status" value="1"/>
</dbReference>
<dbReference type="InterPro" id="IPR012902">
    <property type="entry name" value="N_methyl_site"/>
</dbReference>
<evidence type="ECO:0000313" key="2">
    <source>
        <dbReference type="EMBL" id="HGL16800.1"/>
    </source>
</evidence>
<dbReference type="SUPFAM" id="SSF54523">
    <property type="entry name" value="Pili subunits"/>
    <property type="match status" value="1"/>
</dbReference>
<gene>
    <name evidence="2" type="ORF">ENU66_00430</name>
</gene>